<evidence type="ECO:0000313" key="2">
    <source>
        <dbReference type="EMBL" id="MBW0563838.1"/>
    </source>
</evidence>
<dbReference type="AlphaFoldDB" id="A0A9Q3PJ54"/>
<dbReference type="Proteomes" id="UP000765509">
    <property type="component" value="Unassembled WGS sequence"/>
</dbReference>
<sequence length="148" mass="17205">MVLPNSKKNRSDPDSKNLEDPDKDKILSTKDEDMEDGEIIEELEEGKILETQEPEKALSSGIISNQVQDEQEKKQLSWYLEKEIKENKERATPDPKKWSELVKKTLPPSREYEEYKKNQGTEAKNIALSPDPEFWKTEYETAENKSSM</sequence>
<protein>
    <submittedName>
        <fullName evidence="2">Uncharacterized protein</fullName>
    </submittedName>
</protein>
<keyword evidence="3" id="KW-1185">Reference proteome</keyword>
<reference evidence="2" key="1">
    <citation type="submission" date="2021-03" db="EMBL/GenBank/DDBJ databases">
        <title>Draft genome sequence of rust myrtle Austropuccinia psidii MF-1, a brazilian biotype.</title>
        <authorList>
            <person name="Quecine M.C."/>
            <person name="Pachon D.M.R."/>
            <person name="Bonatelli M.L."/>
            <person name="Correr F.H."/>
            <person name="Franceschini L.M."/>
            <person name="Leite T.F."/>
            <person name="Margarido G.R.A."/>
            <person name="Almeida C.A."/>
            <person name="Ferrarezi J.A."/>
            <person name="Labate C.A."/>
        </authorList>
    </citation>
    <scope>NUCLEOTIDE SEQUENCE</scope>
    <source>
        <strain evidence="2">MF-1</strain>
    </source>
</reference>
<proteinExistence type="predicted"/>
<accession>A0A9Q3PJ54</accession>
<gene>
    <name evidence="2" type="ORF">O181_103553</name>
</gene>
<evidence type="ECO:0000256" key="1">
    <source>
        <dbReference type="SAM" id="MobiDB-lite"/>
    </source>
</evidence>
<comment type="caution">
    <text evidence="2">The sequence shown here is derived from an EMBL/GenBank/DDBJ whole genome shotgun (WGS) entry which is preliminary data.</text>
</comment>
<dbReference type="EMBL" id="AVOT02074846">
    <property type="protein sequence ID" value="MBW0563838.1"/>
    <property type="molecule type" value="Genomic_DNA"/>
</dbReference>
<feature type="compositionally biased region" description="Basic and acidic residues" evidence="1">
    <location>
        <begin position="9"/>
        <end position="31"/>
    </location>
</feature>
<name>A0A9Q3PJ54_9BASI</name>
<feature type="region of interest" description="Disordered" evidence="1">
    <location>
        <begin position="1"/>
        <end position="39"/>
    </location>
</feature>
<evidence type="ECO:0000313" key="3">
    <source>
        <dbReference type="Proteomes" id="UP000765509"/>
    </source>
</evidence>
<organism evidence="2 3">
    <name type="scientific">Austropuccinia psidii MF-1</name>
    <dbReference type="NCBI Taxonomy" id="1389203"/>
    <lineage>
        <taxon>Eukaryota</taxon>
        <taxon>Fungi</taxon>
        <taxon>Dikarya</taxon>
        <taxon>Basidiomycota</taxon>
        <taxon>Pucciniomycotina</taxon>
        <taxon>Pucciniomycetes</taxon>
        <taxon>Pucciniales</taxon>
        <taxon>Sphaerophragmiaceae</taxon>
        <taxon>Austropuccinia</taxon>
    </lineage>
</organism>